<keyword evidence="2" id="KW-0175">Coiled coil</keyword>
<accession>A0A6A1W594</accession>
<proteinExistence type="predicted"/>
<dbReference type="InterPro" id="IPR001841">
    <property type="entry name" value="Znf_RING"/>
</dbReference>
<keyword evidence="1" id="KW-0479">Metal-binding</keyword>
<dbReference type="PANTHER" id="PTHR47344:SF1">
    <property type="entry name" value="RING ZINC FINGER PROTEIN-RELATED"/>
    <property type="match status" value="1"/>
</dbReference>
<evidence type="ECO:0000313" key="6">
    <source>
        <dbReference type="Proteomes" id="UP000516437"/>
    </source>
</evidence>
<dbReference type="CDD" id="cd16448">
    <property type="entry name" value="RING-H2"/>
    <property type="match status" value="1"/>
</dbReference>
<dbReference type="PROSITE" id="PS50089">
    <property type="entry name" value="ZF_RING_2"/>
    <property type="match status" value="1"/>
</dbReference>
<evidence type="ECO:0000256" key="3">
    <source>
        <dbReference type="SAM" id="MobiDB-lite"/>
    </source>
</evidence>
<gene>
    <name evidence="5" type="ORF">CJ030_MR3G012292</name>
</gene>
<dbReference type="PANTHER" id="PTHR47344">
    <property type="entry name" value="RING ZINC FINGER PROTEIN-RELATED"/>
    <property type="match status" value="1"/>
</dbReference>
<evidence type="ECO:0000259" key="4">
    <source>
        <dbReference type="PROSITE" id="PS50089"/>
    </source>
</evidence>
<dbReference type="SUPFAM" id="SSF57850">
    <property type="entry name" value="RING/U-box"/>
    <property type="match status" value="1"/>
</dbReference>
<name>A0A6A1W594_9ROSI</name>
<dbReference type="AlphaFoldDB" id="A0A6A1W594"/>
<evidence type="ECO:0000256" key="1">
    <source>
        <dbReference type="PROSITE-ProRule" id="PRU00175"/>
    </source>
</evidence>
<feature type="region of interest" description="Disordered" evidence="3">
    <location>
        <begin position="416"/>
        <end position="446"/>
    </location>
</feature>
<dbReference type="InterPro" id="IPR013083">
    <property type="entry name" value="Znf_RING/FYVE/PHD"/>
</dbReference>
<reference evidence="5 6" key="1">
    <citation type="journal article" date="2019" name="Plant Biotechnol. J.">
        <title>The red bayberry genome and genetic basis of sex determination.</title>
        <authorList>
            <person name="Jia H.M."/>
            <person name="Jia H.J."/>
            <person name="Cai Q.L."/>
            <person name="Wang Y."/>
            <person name="Zhao H.B."/>
            <person name="Yang W.F."/>
            <person name="Wang G.Y."/>
            <person name="Li Y.H."/>
            <person name="Zhan D.L."/>
            <person name="Shen Y.T."/>
            <person name="Niu Q.F."/>
            <person name="Chang L."/>
            <person name="Qiu J."/>
            <person name="Zhao L."/>
            <person name="Xie H.B."/>
            <person name="Fu W.Y."/>
            <person name="Jin J."/>
            <person name="Li X.W."/>
            <person name="Jiao Y."/>
            <person name="Zhou C.C."/>
            <person name="Tu T."/>
            <person name="Chai C.Y."/>
            <person name="Gao J.L."/>
            <person name="Fan L.J."/>
            <person name="van de Weg E."/>
            <person name="Wang J.Y."/>
            <person name="Gao Z.S."/>
        </authorList>
    </citation>
    <scope>NUCLEOTIDE SEQUENCE [LARGE SCALE GENOMIC DNA]</scope>
    <source>
        <tissue evidence="5">Leaves</tissue>
    </source>
</reference>
<comment type="caution">
    <text evidence="5">The sequence shown here is derived from an EMBL/GenBank/DDBJ whole genome shotgun (WGS) entry which is preliminary data.</text>
</comment>
<sequence length="623" mass="68989">MVDGNTFAKAICSICYEDLKPIVEDIQAISICGHVFHELCLQQWFEYCSNTKKCTCPVCKQLCSSNNANRLYFQSVGDSNDPILTQKTIDYEEGPEELCRELRRLETKVSGLTSVLEQQGKRLKEANEEGLSALFGFRDNVDEQKLIKILGIFGSIELCACKEQAQTEAALKNEAFKQRASGERLLNLKSEALDKSTAECLRLQERNMALAKELAAFKLVSDVDLDEEEVLKLASFGNGANGIDTIDVLRKSLVMRNRSYKDLMAKCNLLGRGEARFSRKLAKAKEKMYKLKTRVQELETALEAKDNEILRSLKASHKTSCRGVIQNGVNCNPNSNSLPGDNFESYDQRKNHSELILDPDQMGSLTSNPLFSRKLENVSFTDDMDVKYTKKGTSTSVDNNKTDDYFVMDEDEDSSQFSMVPLGLSNPTSKHQRSEKAHDPKSSQLRSEVLCGVDRQTTLHRLDSLEEHLGSGTGINSDQGKTPAALEEGVTLLLDEVTQVEPMLNIRKESPSLLSLSKPGGLCFSGGLLGPDGTQRYLGKWCKRGQSEGTLAKQGSKSTGNLIAVGADGRGGRIKVLRSSNQYSQDDKETSRGAKKCKCGAKTSSLQSQGCLQIEHFFGRVRE</sequence>
<feature type="domain" description="RING-type" evidence="4">
    <location>
        <begin position="12"/>
        <end position="60"/>
    </location>
</feature>
<feature type="compositionally biased region" description="Basic and acidic residues" evidence="3">
    <location>
        <begin position="432"/>
        <end position="441"/>
    </location>
</feature>
<keyword evidence="1" id="KW-0863">Zinc-finger</keyword>
<feature type="coiled-coil region" evidence="2">
    <location>
        <begin position="281"/>
        <end position="308"/>
    </location>
</feature>
<dbReference type="Pfam" id="PF13639">
    <property type="entry name" value="zf-RING_2"/>
    <property type="match status" value="1"/>
</dbReference>
<organism evidence="5 6">
    <name type="scientific">Morella rubra</name>
    <name type="common">Chinese bayberry</name>
    <dbReference type="NCBI Taxonomy" id="262757"/>
    <lineage>
        <taxon>Eukaryota</taxon>
        <taxon>Viridiplantae</taxon>
        <taxon>Streptophyta</taxon>
        <taxon>Embryophyta</taxon>
        <taxon>Tracheophyta</taxon>
        <taxon>Spermatophyta</taxon>
        <taxon>Magnoliopsida</taxon>
        <taxon>eudicotyledons</taxon>
        <taxon>Gunneridae</taxon>
        <taxon>Pentapetalae</taxon>
        <taxon>rosids</taxon>
        <taxon>fabids</taxon>
        <taxon>Fagales</taxon>
        <taxon>Myricaceae</taxon>
        <taxon>Morella</taxon>
    </lineage>
</organism>
<keyword evidence="6" id="KW-1185">Reference proteome</keyword>
<evidence type="ECO:0000256" key="2">
    <source>
        <dbReference type="SAM" id="Coils"/>
    </source>
</evidence>
<dbReference type="Proteomes" id="UP000516437">
    <property type="component" value="Chromosome 3"/>
</dbReference>
<evidence type="ECO:0000313" key="5">
    <source>
        <dbReference type="EMBL" id="KAB1219496.1"/>
    </source>
</evidence>
<dbReference type="GO" id="GO:0008270">
    <property type="term" value="F:zinc ion binding"/>
    <property type="evidence" value="ECO:0007669"/>
    <property type="project" value="UniProtKB-KW"/>
</dbReference>
<dbReference type="Gene3D" id="3.30.40.10">
    <property type="entry name" value="Zinc/RING finger domain, C3HC4 (zinc finger)"/>
    <property type="match status" value="1"/>
</dbReference>
<dbReference type="SMART" id="SM00184">
    <property type="entry name" value="RING"/>
    <property type="match status" value="1"/>
</dbReference>
<dbReference type="EMBL" id="RXIC02000021">
    <property type="protein sequence ID" value="KAB1219496.1"/>
    <property type="molecule type" value="Genomic_DNA"/>
</dbReference>
<protein>
    <recommendedName>
        <fullName evidence="4">RING-type domain-containing protein</fullName>
    </recommendedName>
</protein>
<dbReference type="OrthoDB" id="8062037at2759"/>
<keyword evidence="1" id="KW-0862">Zinc</keyword>